<evidence type="ECO:0000256" key="1">
    <source>
        <dbReference type="SAM" id="MobiDB-lite"/>
    </source>
</evidence>
<name>A0A7D7XWE8_9MOLU</name>
<organism evidence="3 4">
    <name type="scientific">Mycoplasma tullyi</name>
    <dbReference type="NCBI Taxonomy" id="1612150"/>
    <lineage>
        <taxon>Bacteria</taxon>
        <taxon>Bacillati</taxon>
        <taxon>Mycoplasmatota</taxon>
        <taxon>Mollicutes</taxon>
        <taxon>Mycoplasmataceae</taxon>
        <taxon>Mycoplasma</taxon>
    </lineage>
</organism>
<dbReference type="Proteomes" id="UP000514704">
    <property type="component" value="Chromosome"/>
</dbReference>
<feature type="compositionally biased region" description="Basic and acidic residues" evidence="1">
    <location>
        <begin position="50"/>
        <end position="62"/>
    </location>
</feature>
<dbReference type="RefSeq" id="WP_182078718.1">
    <property type="nucleotide sequence ID" value="NZ_CP059674.1"/>
</dbReference>
<evidence type="ECO:0000256" key="2">
    <source>
        <dbReference type="SAM" id="SignalP"/>
    </source>
</evidence>
<accession>A0A7D7XWE8</accession>
<dbReference type="KEGG" id="mtuy:H3143_02950"/>
<feature type="signal peptide" evidence="2">
    <location>
        <begin position="1"/>
        <end position="23"/>
    </location>
</feature>
<feature type="chain" id="PRO_5028114550" evidence="2">
    <location>
        <begin position="24"/>
        <end position="253"/>
    </location>
</feature>
<evidence type="ECO:0000313" key="3">
    <source>
        <dbReference type="EMBL" id="QMT98433.1"/>
    </source>
</evidence>
<dbReference type="Pfam" id="PF07554">
    <property type="entry name" value="FIVAR"/>
    <property type="match status" value="2"/>
</dbReference>
<proteinExistence type="predicted"/>
<keyword evidence="2" id="KW-0732">Signal</keyword>
<reference evidence="3 4" key="1">
    <citation type="journal article" date="2017" name="Int. J. Syst. Evol. Microbiol.">
        <title>Mycoplasma tullyi sp. nov., isolated from penguins of the genus Spheniscus.</title>
        <authorList>
            <person name="Yavari C.A."/>
            <person name="Ramirez A.S."/>
            <person name="Nicholas R.A.J."/>
            <person name="Radford A.D."/>
            <person name="Darby A.C."/>
            <person name="Bradbury J.M."/>
        </authorList>
    </citation>
    <scope>NUCLEOTIDE SEQUENCE [LARGE SCALE GENOMIC DNA]</scope>
    <source>
        <strain evidence="3 4">56A97T</strain>
    </source>
</reference>
<feature type="region of interest" description="Disordered" evidence="1">
    <location>
        <begin position="29"/>
        <end position="62"/>
    </location>
</feature>
<sequence length="253" mass="27471">MKRKNVLKFVSLLSIGSFVTLTAASCTKETAPSQNTTSATEPSSRANEPSFERRMDTSERDATAARSSLVTLLASKAQNTGLYDDYAKIKDKLSRAYDSARRVLDSSSSTTQNLIDATSVLQTEINNAAKDKSDFDRANSKLVDEYEDLKTALEQETTILETVKDAKVKLALVALFKQAKNIVDKTLVPIDGNSPGVIQVTIVSEGLSKSIAGLKLANVFEGLKGLNTLNKGLKGLKALKGLRRMRMKMGMES</sequence>
<dbReference type="PROSITE" id="PS51257">
    <property type="entry name" value="PROKAR_LIPOPROTEIN"/>
    <property type="match status" value="1"/>
</dbReference>
<keyword evidence="4" id="KW-1185">Reference proteome</keyword>
<gene>
    <name evidence="3" type="ORF">H3143_02950</name>
</gene>
<dbReference type="AlphaFoldDB" id="A0A7D7XWE8"/>
<dbReference type="EMBL" id="CP059674">
    <property type="protein sequence ID" value="QMT98433.1"/>
    <property type="molecule type" value="Genomic_DNA"/>
</dbReference>
<evidence type="ECO:0000313" key="4">
    <source>
        <dbReference type="Proteomes" id="UP000514704"/>
    </source>
</evidence>
<protein>
    <submittedName>
        <fullName evidence="3">FIVAR domain-containing protein</fullName>
    </submittedName>
</protein>
<feature type="compositionally biased region" description="Polar residues" evidence="1">
    <location>
        <begin position="29"/>
        <end position="47"/>
    </location>
</feature>